<dbReference type="PANTHER" id="PTHR46300">
    <property type="entry name" value="P450, PUTATIVE (EUROFUNG)-RELATED-RELATED"/>
    <property type="match status" value="1"/>
</dbReference>
<keyword evidence="4 5" id="KW-0408">Iron</keyword>
<keyword evidence="5 6" id="KW-0349">Heme</keyword>
<keyword evidence="2 5" id="KW-0479">Metal-binding</keyword>
<evidence type="ECO:0000313" key="7">
    <source>
        <dbReference type="EMBL" id="KAJ2903847.1"/>
    </source>
</evidence>
<dbReference type="SUPFAM" id="SSF48264">
    <property type="entry name" value="Cytochrome P450"/>
    <property type="match status" value="1"/>
</dbReference>
<keyword evidence="3 6" id="KW-0560">Oxidoreductase</keyword>
<comment type="cofactor">
    <cofactor evidence="5">
        <name>heme</name>
        <dbReference type="ChEBI" id="CHEBI:30413"/>
    </cofactor>
</comment>
<comment type="similarity">
    <text evidence="1 6">Belongs to the cytochrome P450 family.</text>
</comment>
<dbReference type="InterPro" id="IPR001128">
    <property type="entry name" value="Cyt_P450"/>
</dbReference>
<dbReference type="InterPro" id="IPR017972">
    <property type="entry name" value="Cyt_P450_CS"/>
</dbReference>
<keyword evidence="8" id="KW-1185">Reference proteome</keyword>
<evidence type="ECO:0000313" key="8">
    <source>
        <dbReference type="Proteomes" id="UP001201980"/>
    </source>
</evidence>
<dbReference type="CDD" id="cd11065">
    <property type="entry name" value="CYP64-like"/>
    <property type="match status" value="1"/>
</dbReference>
<dbReference type="PRINTS" id="PR00463">
    <property type="entry name" value="EP450I"/>
</dbReference>
<evidence type="ECO:0000256" key="4">
    <source>
        <dbReference type="ARBA" id="ARBA00023004"/>
    </source>
</evidence>
<protein>
    <submittedName>
        <fullName evidence="7">O-methylsterigmatocystin oxidoreductase 3</fullName>
    </submittedName>
</protein>
<name>A0AAD5WV69_9PEZI</name>
<gene>
    <name evidence="7" type="ORF">MKZ38_009230</name>
</gene>
<dbReference type="InterPro" id="IPR050364">
    <property type="entry name" value="Cytochrome_P450_fung"/>
</dbReference>
<dbReference type="AlphaFoldDB" id="A0AAD5WV69"/>
<dbReference type="PANTHER" id="PTHR46300:SF8">
    <property type="entry name" value="CYTOCHROME P450 2E1"/>
    <property type="match status" value="1"/>
</dbReference>
<keyword evidence="6" id="KW-0503">Monooxygenase</keyword>
<dbReference type="InterPro" id="IPR036396">
    <property type="entry name" value="Cyt_P450_sf"/>
</dbReference>
<dbReference type="InterPro" id="IPR002401">
    <property type="entry name" value="Cyt_P450_E_grp-I"/>
</dbReference>
<dbReference type="GO" id="GO:0020037">
    <property type="term" value="F:heme binding"/>
    <property type="evidence" value="ECO:0007669"/>
    <property type="project" value="InterPro"/>
</dbReference>
<sequence length="580" mass="64775">MASLISSLSLPSPSLHFPFPLPPKLPAYLVLATLLLLLLLLTRLSKPGSQPPKSTPKPLPLPPSPPGALPLIGHAHLIPPSHSWLLFKSWTDRLGPVVHLSILGRSHVLLGSESVANTLLRERGSIYSDREQLPAAAVLLSDGRNSLMAPYGELFRRTRRFLNHGVGRNAAEGAKRHERGQWAEGVKLLAGLRETMAPGGERDYEGAFERYAVGVAKRAIYGGRLEDGEGGRREKEVILDVAHVLEKVASPGAYAVDLIPALRHLPEWLPGMAWKRYLKGVQRRDERFFEECLAPVKQQIKREERAAREGTLGKEVKVVDSLAKEWLTDMEKWGMSYGEGLYVLGGMYEAASGTTPAAMTSFVLAMTRWPEHFRNLQEEIDGVVGGERMPGFGDVEALPLVRATIKEVLRYYPVTAGGVPHKSTREDEIMGFRIPEGSLVHANQWAIHRDPELYPDPEAFDPGRWLRRDSPVYKEPLSKFPNVNGWSCFGFGRRICPGLNLAERSLYLLVMLVGWGCRITRAKSGDGGEEVVPPEYDFVDGFNVGPKRFEFELRGRSEERDEMVRREWERIVREDPLLAG</sequence>
<dbReference type="Proteomes" id="UP001201980">
    <property type="component" value="Unassembled WGS sequence"/>
</dbReference>
<dbReference type="GO" id="GO:0005506">
    <property type="term" value="F:iron ion binding"/>
    <property type="evidence" value="ECO:0007669"/>
    <property type="project" value="InterPro"/>
</dbReference>
<feature type="binding site" description="axial binding residue" evidence="5">
    <location>
        <position position="496"/>
    </location>
    <ligand>
        <name>heme</name>
        <dbReference type="ChEBI" id="CHEBI:30413"/>
    </ligand>
    <ligandPart>
        <name>Fe</name>
        <dbReference type="ChEBI" id="CHEBI:18248"/>
    </ligandPart>
</feature>
<evidence type="ECO:0000256" key="5">
    <source>
        <dbReference type="PIRSR" id="PIRSR602401-1"/>
    </source>
</evidence>
<dbReference type="GO" id="GO:0016705">
    <property type="term" value="F:oxidoreductase activity, acting on paired donors, with incorporation or reduction of molecular oxygen"/>
    <property type="evidence" value="ECO:0007669"/>
    <property type="project" value="InterPro"/>
</dbReference>
<dbReference type="PRINTS" id="PR00385">
    <property type="entry name" value="P450"/>
</dbReference>
<evidence type="ECO:0000256" key="3">
    <source>
        <dbReference type="ARBA" id="ARBA00023002"/>
    </source>
</evidence>
<dbReference type="EMBL" id="JAKWBI020000069">
    <property type="protein sequence ID" value="KAJ2903847.1"/>
    <property type="molecule type" value="Genomic_DNA"/>
</dbReference>
<dbReference type="GO" id="GO:0004497">
    <property type="term" value="F:monooxygenase activity"/>
    <property type="evidence" value="ECO:0007669"/>
    <property type="project" value="UniProtKB-KW"/>
</dbReference>
<organism evidence="7 8">
    <name type="scientific">Zalerion maritima</name>
    <dbReference type="NCBI Taxonomy" id="339359"/>
    <lineage>
        <taxon>Eukaryota</taxon>
        <taxon>Fungi</taxon>
        <taxon>Dikarya</taxon>
        <taxon>Ascomycota</taxon>
        <taxon>Pezizomycotina</taxon>
        <taxon>Sordariomycetes</taxon>
        <taxon>Lulworthiomycetidae</taxon>
        <taxon>Lulworthiales</taxon>
        <taxon>Lulworthiaceae</taxon>
        <taxon>Zalerion</taxon>
    </lineage>
</organism>
<reference evidence="7" key="1">
    <citation type="submission" date="2022-07" db="EMBL/GenBank/DDBJ databases">
        <title>Draft genome sequence of Zalerion maritima ATCC 34329, a (micro)plastics degrading marine fungus.</title>
        <authorList>
            <person name="Paco A."/>
            <person name="Goncalves M.F.M."/>
            <person name="Rocha-Santos T.A.P."/>
            <person name="Alves A."/>
        </authorList>
    </citation>
    <scope>NUCLEOTIDE SEQUENCE</scope>
    <source>
        <strain evidence="7">ATCC 34329</strain>
    </source>
</reference>
<comment type="caution">
    <text evidence="7">The sequence shown here is derived from an EMBL/GenBank/DDBJ whole genome shotgun (WGS) entry which is preliminary data.</text>
</comment>
<evidence type="ECO:0000256" key="1">
    <source>
        <dbReference type="ARBA" id="ARBA00010617"/>
    </source>
</evidence>
<evidence type="ECO:0000256" key="2">
    <source>
        <dbReference type="ARBA" id="ARBA00022723"/>
    </source>
</evidence>
<accession>A0AAD5WV69</accession>
<dbReference type="PROSITE" id="PS00086">
    <property type="entry name" value="CYTOCHROME_P450"/>
    <property type="match status" value="1"/>
</dbReference>
<dbReference type="Gene3D" id="1.10.630.10">
    <property type="entry name" value="Cytochrome P450"/>
    <property type="match status" value="1"/>
</dbReference>
<evidence type="ECO:0000256" key="6">
    <source>
        <dbReference type="RuleBase" id="RU000461"/>
    </source>
</evidence>
<proteinExistence type="inferred from homology"/>
<dbReference type="Pfam" id="PF00067">
    <property type="entry name" value="p450"/>
    <property type="match status" value="1"/>
</dbReference>